<evidence type="ECO:0000256" key="1">
    <source>
        <dbReference type="ARBA" id="ARBA00005085"/>
    </source>
</evidence>
<evidence type="ECO:0000313" key="5">
    <source>
        <dbReference type="Proteomes" id="UP001177023"/>
    </source>
</evidence>
<feature type="domain" description="BPL/LPL catalytic" evidence="3">
    <location>
        <begin position="35"/>
        <end position="222"/>
    </location>
</feature>
<comment type="caution">
    <text evidence="4">The sequence shown here is derived from an EMBL/GenBank/DDBJ whole genome shotgun (WGS) entry which is preliminary data.</text>
</comment>
<feature type="non-terminal residue" evidence="4">
    <location>
        <position position="299"/>
    </location>
</feature>
<dbReference type="PANTHER" id="PTHR12561:SF3">
    <property type="entry name" value="LIPOYLTRANSFERASE 1, MITOCHONDRIAL"/>
    <property type="match status" value="1"/>
</dbReference>
<dbReference type="GO" id="GO:0005739">
    <property type="term" value="C:mitochondrion"/>
    <property type="evidence" value="ECO:0007669"/>
    <property type="project" value="TreeGrafter"/>
</dbReference>
<dbReference type="PROSITE" id="PS51733">
    <property type="entry name" value="BPL_LPL_CATALYTIC"/>
    <property type="match status" value="1"/>
</dbReference>
<protein>
    <recommendedName>
        <fullName evidence="3">BPL/LPL catalytic domain-containing protein</fullName>
    </recommendedName>
</protein>
<dbReference type="PANTHER" id="PTHR12561">
    <property type="entry name" value="LIPOATE-PROTEIN LIGASE"/>
    <property type="match status" value="1"/>
</dbReference>
<reference evidence="4" key="1">
    <citation type="submission" date="2023-06" db="EMBL/GenBank/DDBJ databases">
        <authorList>
            <person name="Delattre M."/>
        </authorList>
    </citation>
    <scope>NUCLEOTIDE SEQUENCE</scope>
    <source>
        <strain evidence="4">AF72</strain>
    </source>
</reference>
<accession>A0AA36D0L1</accession>
<dbReference type="InterPro" id="IPR004143">
    <property type="entry name" value="BPL_LPL_catalytic"/>
</dbReference>
<dbReference type="Proteomes" id="UP001177023">
    <property type="component" value="Unassembled WGS sequence"/>
</dbReference>
<dbReference type="GO" id="GO:0017118">
    <property type="term" value="F:lipoyltransferase activity"/>
    <property type="evidence" value="ECO:0007669"/>
    <property type="project" value="TreeGrafter"/>
</dbReference>
<dbReference type="InterPro" id="IPR045864">
    <property type="entry name" value="aa-tRNA-synth_II/BPL/LPL"/>
</dbReference>
<comment type="pathway">
    <text evidence="1">Protein modification; protein lipoylation via exogenous pathway; protein N(6)-(lipoyl)lysine from lipoate: step 2/2.</text>
</comment>
<name>A0AA36D0L1_9BILA</name>
<evidence type="ECO:0000313" key="4">
    <source>
        <dbReference type="EMBL" id="CAJ0578426.1"/>
    </source>
</evidence>
<evidence type="ECO:0000256" key="2">
    <source>
        <dbReference type="ARBA" id="ARBA00008242"/>
    </source>
</evidence>
<gene>
    <name evidence="4" type="ORF">MSPICULIGERA_LOCUS16684</name>
</gene>
<dbReference type="GO" id="GO:0009249">
    <property type="term" value="P:protein lipoylation"/>
    <property type="evidence" value="ECO:0007669"/>
    <property type="project" value="InterPro"/>
</dbReference>
<comment type="similarity">
    <text evidence="2">Belongs to the LplA family.</text>
</comment>
<sequence>MSCAAAGRATSRIFISHSKNIFANLAFEEFLFRTGRHPHALLLWSNRPCVVIGRHQNPWLESHVEEIERRGVDFARRHSGGGTVYHDLGNLNISFLTPHEEHCRTRNLKFIVGAVADRLGIQLESTSRDDILLNGKKVSGTAARISKGRSYHHLTLLVDTDREAMHTLLHSPLEESITTNATRSTRAMAGVGCLRDSQPLLTVPRLQEALLAAYRKCFTECETEEVDVDNLLIEAPEVAAVHDELIDWSWRFGKTPKFQVAGLSVENGCIADSPDKAQLGHRFQPALLRKGMEASRAAI</sequence>
<evidence type="ECO:0000259" key="3">
    <source>
        <dbReference type="PROSITE" id="PS51733"/>
    </source>
</evidence>
<dbReference type="Gene3D" id="3.30.930.10">
    <property type="entry name" value="Bira Bifunctional Protein, Domain 2"/>
    <property type="match status" value="1"/>
</dbReference>
<dbReference type="AlphaFoldDB" id="A0AA36D0L1"/>
<keyword evidence="5" id="KW-1185">Reference proteome</keyword>
<organism evidence="4 5">
    <name type="scientific">Mesorhabditis spiculigera</name>
    <dbReference type="NCBI Taxonomy" id="96644"/>
    <lineage>
        <taxon>Eukaryota</taxon>
        <taxon>Metazoa</taxon>
        <taxon>Ecdysozoa</taxon>
        <taxon>Nematoda</taxon>
        <taxon>Chromadorea</taxon>
        <taxon>Rhabditida</taxon>
        <taxon>Rhabditina</taxon>
        <taxon>Rhabditomorpha</taxon>
        <taxon>Rhabditoidea</taxon>
        <taxon>Rhabditidae</taxon>
        <taxon>Mesorhabditinae</taxon>
        <taxon>Mesorhabditis</taxon>
    </lineage>
</organism>
<dbReference type="EMBL" id="CATQJA010002653">
    <property type="protein sequence ID" value="CAJ0578426.1"/>
    <property type="molecule type" value="Genomic_DNA"/>
</dbReference>
<proteinExistence type="inferred from homology"/>
<dbReference type="InterPro" id="IPR004562">
    <property type="entry name" value="LipoylTrfase_LipoateP_Ligase"/>
</dbReference>
<dbReference type="CDD" id="cd16443">
    <property type="entry name" value="LplA"/>
    <property type="match status" value="1"/>
</dbReference>
<dbReference type="SUPFAM" id="SSF55681">
    <property type="entry name" value="Class II aaRS and biotin synthetases"/>
    <property type="match status" value="1"/>
</dbReference>
<dbReference type="Pfam" id="PF21948">
    <property type="entry name" value="LplA-B_cat"/>
    <property type="match status" value="1"/>
</dbReference>